<dbReference type="AlphaFoldDB" id="A0A9X2WGS8"/>
<dbReference type="EMBL" id="JAOANI010000022">
    <property type="protein sequence ID" value="MCT7360075.1"/>
    <property type="molecule type" value="Genomic_DNA"/>
</dbReference>
<dbReference type="RefSeq" id="WP_260976920.1">
    <property type="nucleotide sequence ID" value="NZ_JAOANI010000022.1"/>
</dbReference>
<dbReference type="Gene3D" id="3.40.630.30">
    <property type="match status" value="1"/>
</dbReference>
<dbReference type="Proteomes" id="UP001147830">
    <property type="component" value="Unassembled WGS sequence"/>
</dbReference>
<accession>A0A9X2WGS8</accession>
<evidence type="ECO:0000313" key="3">
    <source>
        <dbReference type="Proteomes" id="UP001147830"/>
    </source>
</evidence>
<evidence type="ECO:0000256" key="1">
    <source>
        <dbReference type="SAM" id="MobiDB-lite"/>
    </source>
</evidence>
<organism evidence="2 3">
    <name type="scientific">Thalassolituus pacificus</name>
    <dbReference type="NCBI Taxonomy" id="2975440"/>
    <lineage>
        <taxon>Bacteria</taxon>
        <taxon>Pseudomonadati</taxon>
        <taxon>Pseudomonadota</taxon>
        <taxon>Gammaproteobacteria</taxon>
        <taxon>Oceanospirillales</taxon>
        <taxon>Oceanospirillaceae</taxon>
        <taxon>Thalassolituus</taxon>
    </lineage>
</organism>
<name>A0A9X2WGS8_9GAMM</name>
<feature type="region of interest" description="Disordered" evidence="1">
    <location>
        <begin position="182"/>
        <end position="205"/>
    </location>
</feature>
<keyword evidence="3" id="KW-1185">Reference proteome</keyword>
<dbReference type="InterPro" id="IPR016181">
    <property type="entry name" value="Acyl_CoA_acyltransferase"/>
</dbReference>
<reference evidence="2" key="2">
    <citation type="submission" date="2022-08" db="EMBL/GenBank/DDBJ databases">
        <authorList>
            <person name="Dong C."/>
        </authorList>
    </citation>
    <scope>NUCLEOTIDE SEQUENCE</scope>
    <source>
        <strain evidence="2">59MF3M-4</strain>
    </source>
</reference>
<sequence>MKFTPELSFSGGRVRPLTYDDVDALFELYQQPELPGQRVLENKDNLVRMVDLSVQMAATQRGMMWALEVDDHIIGMVSAFDWQPSLLRTMLRVDGLPQLTLAQRSAALKTCMDFMADKYHLRNFGYQWIEGQNDAIKTMLTDLGFQQSALMRDAWRSGEQSFANVVQFNYVLDKKKPVAGRLGENSDINPGQNLNAADHSNGGDV</sequence>
<dbReference type="SUPFAM" id="SSF55729">
    <property type="entry name" value="Acyl-CoA N-acyltransferases (Nat)"/>
    <property type="match status" value="1"/>
</dbReference>
<reference evidence="2" key="1">
    <citation type="journal article" date="2022" name="Front. Microbiol.">
        <title>Genome-based taxonomic rearrangement of Oceanobacter-related bacteria including the description of Thalassolituus hydrocarbonoclasticus sp. nov. and Thalassolituus pacificus sp. nov. and emended description of the genus Thalassolituus.</title>
        <authorList>
            <person name="Dong C."/>
            <person name="Wei L."/>
            <person name="Wang J."/>
            <person name="Lai Q."/>
            <person name="Huang Z."/>
            <person name="Shao Z."/>
        </authorList>
    </citation>
    <scope>NUCLEOTIDE SEQUENCE</scope>
    <source>
        <strain evidence="2">59MF3M-4</strain>
    </source>
</reference>
<evidence type="ECO:0000313" key="2">
    <source>
        <dbReference type="EMBL" id="MCT7360075.1"/>
    </source>
</evidence>
<proteinExistence type="predicted"/>
<comment type="caution">
    <text evidence="2">The sequence shown here is derived from an EMBL/GenBank/DDBJ whole genome shotgun (WGS) entry which is preliminary data.</text>
</comment>
<protein>
    <submittedName>
        <fullName evidence="2">GNAT family N-acetyltransferase</fullName>
    </submittedName>
</protein>
<gene>
    <name evidence="2" type="ORF">NYR02_13725</name>
</gene>
<feature type="compositionally biased region" description="Polar residues" evidence="1">
    <location>
        <begin position="186"/>
        <end position="195"/>
    </location>
</feature>